<dbReference type="InterPro" id="IPR036770">
    <property type="entry name" value="Ankyrin_rpt-contain_sf"/>
</dbReference>
<protein>
    <recommendedName>
        <fullName evidence="2">Ankyrin repeat protein</fullName>
    </recommendedName>
</protein>
<dbReference type="Gene3D" id="1.25.40.20">
    <property type="entry name" value="Ankyrin repeat-containing domain"/>
    <property type="match status" value="1"/>
</dbReference>
<sequence>MRLINRKICDPLMIELILYHPNWNLDEYPYLQIIYHALIISNNKLLKYLFNAKSDIKITHKIIKCCFHFKNYEIIKFLLLEKISNPTEFINQHEIILECAISNDKRFVDLFIDLGVDFNNIIAIFFAINTDNDYFVQKYIELGYRFDPKYDDPIIFSINSKSANVLDVLLKNEISYDLEKIQKLVDKMQPNDNNNQNILNILKNYGIID</sequence>
<dbReference type="SUPFAM" id="SSF48403">
    <property type="entry name" value="Ankyrin repeat"/>
    <property type="match status" value="1"/>
</dbReference>
<reference evidence="1" key="1">
    <citation type="submission" date="2011-10" db="EMBL/GenBank/DDBJ databases">
        <title>Provirophages and transpovirons: unique mobilome of giant viruses.</title>
        <authorList>
            <person name="Desnues C."/>
            <person name="LaScola B."/>
            <person name="Yutin N."/>
            <person name="Fournous G."/>
            <person name="Koonin E."/>
            <person name="Raoult D."/>
        </authorList>
    </citation>
    <scope>NUCLEOTIDE SEQUENCE</scope>
    <source>
        <strain evidence="1">Mv13-mv</strain>
    </source>
</reference>
<proteinExistence type="predicted"/>
<gene>
    <name evidence="1" type="ORF">mv_R425</name>
</gene>
<evidence type="ECO:0008006" key="2">
    <source>
        <dbReference type="Google" id="ProtNLM"/>
    </source>
</evidence>
<evidence type="ECO:0000313" key="1">
    <source>
        <dbReference type="EMBL" id="AEX62630.1"/>
    </source>
</evidence>
<accession>H2EE07</accession>
<dbReference type="EMBL" id="JN885998">
    <property type="protein sequence ID" value="AEX62630.1"/>
    <property type="molecule type" value="Genomic_DNA"/>
</dbReference>
<organism evidence="1">
    <name type="scientific">Moumouvirus sp. 'Monve'</name>
    <dbReference type="NCBI Taxonomy" id="1128131"/>
    <lineage>
        <taxon>Viruses</taxon>
        <taxon>Varidnaviria</taxon>
        <taxon>Bamfordvirae</taxon>
        <taxon>Nucleocytoviricota</taxon>
        <taxon>Megaviricetes</taxon>
        <taxon>Imitervirales</taxon>
        <taxon>Mimiviridae</taxon>
        <taxon>Megamimivirinae</taxon>
        <taxon>Moumouvirus</taxon>
    </lineage>
</organism>
<name>H2EE07_9VIRU</name>